<dbReference type="EMBL" id="AP023368">
    <property type="protein sequence ID" value="BCJ98511.1"/>
    <property type="molecule type" value="Genomic_DNA"/>
</dbReference>
<evidence type="ECO:0000256" key="1">
    <source>
        <dbReference type="ARBA" id="ARBA00023125"/>
    </source>
</evidence>
<accession>A0A7I8DMJ3</accession>
<dbReference type="InterPro" id="IPR009057">
    <property type="entry name" value="Homeodomain-like_sf"/>
</dbReference>
<dbReference type="InterPro" id="IPR001647">
    <property type="entry name" value="HTH_TetR"/>
</dbReference>
<gene>
    <name evidence="4" type="ORF">bsdcttw_15520</name>
</gene>
<proteinExistence type="predicted"/>
<dbReference type="InterPro" id="IPR050624">
    <property type="entry name" value="HTH-type_Tx_Regulator"/>
</dbReference>
<feature type="DNA-binding region" description="H-T-H motif" evidence="2">
    <location>
        <begin position="29"/>
        <end position="48"/>
    </location>
</feature>
<feature type="domain" description="HTH tetR-type" evidence="3">
    <location>
        <begin position="6"/>
        <end position="66"/>
    </location>
</feature>
<protein>
    <submittedName>
        <fullName evidence="4">TetR family transcriptional regulator</fullName>
    </submittedName>
</protein>
<organism evidence="4 5">
    <name type="scientific">Anaerocolumna chitinilytica</name>
    <dbReference type="NCBI Taxonomy" id="1727145"/>
    <lineage>
        <taxon>Bacteria</taxon>
        <taxon>Bacillati</taxon>
        <taxon>Bacillota</taxon>
        <taxon>Clostridia</taxon>
        <taxon>Lachnospirales</taxon>
        <taxon>Lachnospiraceae</taxon>
        <taxon>Anaerocolumna</taxon>
    </lineage>
</organism>
<dbReference type="Gene3D" id="1.10.357.10">
    <property type="entry name" value="Tetracycline Repressor, domain 2"/>
    <property type="match status" value="1"/>
</dbReference>
<reference evidence="4 5" key="1">
    <citation type="submission" date="2020-08" db="EMBL/GenBank/DDBJ databases">
        <title>Draft genome sequencing of an Anaerocolumna strain isolated from anoxic soil subjected to BSD treatment.</title>
        <authorList>
            <person name="Uek A."/>
            <person name="Tonouchi A."/>
        </authorList>
    </citation>
    <scope>NUCLEOTIDE SEQUENCE [LARGE SCALE GENOMIC DNA]</scope>
    <source>
        <strain evidence="4 5">CTTW</strain>
    </source>
</reference>
<dbReference type="AlphaFoldDB" id="A0A7I8DMJ3"/>
<dbReference type="PRINTS" id="PR00455">
    <property type="entry name" value="HTHTETR"/>
</dbReference>
<dbReference type="InterPro" id="IPR039532">
    <property type="entry name" value="TetR_C_Firmicutes"/>
</dbReference>
<evidence type="ECO:0000313" key="5">
    <source>
        <dbReference type="Proteomes" id="UP000515703"/>
    </source>
</evidence>
<dbReference type="Pfam" id="PF00440">
    <property type="entry name" value="TetR_N"/>
    <property type="match status" value="1"/>
</dbReference>
<dbReference type="Proteomes" id="UP000515703">
    <property type="component" value="Chromosome"/>
</dbReference>
<dbReference type="KEGG" id="acht:bsdcttw_15520"/>
<evidence type="ECO:0000313" key="4">
    <source>
        <dbReference type="EMBL" id="BCJ98511.1"/>
    </source>
</evidence>
<dbReference type="RefSeq" id="WP_185258835.1">
    <property type="nucleotide sequence ID" value="NZ_AP023368.1"/>
</dbReference>
<dbReference type="PANTHER" id="PTHR43479">
    <property type="entry name" value="ACREF/ENVCD OPERON REPRESSOR-RELATED"/>
    <property type="match status" value="1"/>
</dbReference>
<dbReference type="GO" id="GO:0003677">
    <property type="term" value="F:DNA binding"/>
    <property type="evidence" value="ECO:0007669"/>
    <property type="project" value="UniProtKB-UniRule"/>
</dbReference>
<dbReference type="PANTHER" id="PTHR43479:SF7">
    <property type="entry name" value="TETR-FAMILY TRANSCRIPTIONAL REGULATOR"/>
    <property type="match status" value="1"/>
</dbReference>
<reference evidence="4 5" key="2">
    <citation type="submission" date="2020-08" db="EMBL/GenBank/DDBJ databases">
        <authorList>
            <person name="Ueki A."/>
            <person name="Tonouchi A."/>
        </authorList>
    </citation>
    <scope>NUCLEOTIDE SEQUENCE [LARGE SCALE GENOMIC DNA]</scope>
    <source>
        <strain evidence="4 5">CTTW</strain>
    </source>
</reference>
<name>A0A7I8DMJ3_9FIRM</name>
<keyword evidence="5" id="KW-1185">Reference proteome</keyword>
<keyword evidence="1 2" id="KW-0238">DNA-binding</keyword>
<evidence type="ECO:0000259" key="3">
    <source>
        <dbReference type="PROSITE" id="PS50977"/>
    </source>
</evidence>
<evidence type="ECO:0000256" key="2">
    <source>
        <dbReference type="PROSITE-ProRule" id="PRU00335"/>
    </source>
</evidence>
<dbReference type="SUPFAM" id="SSF46689">
    <property type="entry name" value="Homeodomain-like"/>
    <property type="match status" value="1"/>
</dbReference>
<sequence>MDRRILKTQKSVMKAFAELLAEKDFNQITINEIADRADVSRGTVYLHYIDKFDLLDKCMDNYFNKLFETCMPLDDTNRLPSKYLIIHAFEYLEQHASIYTALLNNKGVPAFRKRMSAAIQESLGELVDSRGIDQEMSREVLIQFLSSAIVGVLEWWIINSLPIPAADIVKQLWSLLERFQVIPYFSDSN</sequence>
<dbReference type="PROSITE" id="PS50977">
    <property type="entry name" value="HTH_TETR_2"/>
    <property type="match status" value="1"/>
</dbReference>
<dbReference type="Pfam" id="PF14278">
    <property type="entry name" value="TetR_C_8"/>
    <property type="match status" value="1"/>
</dbReference>